<evidence type="ECO:0000313" key="6">
    <source>
        <dbReference type="EMBL" id="MDH7899361.1"/>
    </source>
</evidence>
<dbReference type="PANTHER" id="PTHR34139:SF1">
    <property type="entry name" value="RNASE MJ1380-RELATED"/>
    <property type="match status" value="1"/>
</dbReference>
<keyword evidence="3" id="KW-0540">Nuclease</keyword>
<dbReference type="Pfam" id="PF01934">
    <property type="entry name" value="HepT-like"/>
    <property type="match status" value="1"/>
</dbReference>
<name>A0AAJ1P9Z2_9BIFI</name>
<keyword evidence="1" id="KW-0597">Phosphoprotein</keyword>
<evidence type="ECO:0000256" key="5">
    <source>
        <dbReference type="ARBA" id="ARBA00022801"/>
    </source>
</evidence>
<dbReference type="InterPro" id="IPR051813">
    <property type="entry name" value="HepT_RNase_toxin"/>
</dbReference>
<evidence type="ECO:0000256" key="3">
    <source>
        <dbReference type="ARBA" id="ARBA00022722"/>
    </source>
</evidence>
<dbReference type="PANTHER" id="PTHR34139">
    <property type="entry name" value="UPF0331 PROTEIN MJ0127"/>
    <property type="match status" value="1"/>
</dbReference>
<keyword evidence="4" id="KW-0547">Nucleotide-binding</keyword>
<gene>
    <name evidence="6" type="ORF">OB936_03915</name>
</gene>
<sequence>MSMVVHQDWRYRDFVTLTAMVEHLVHAYGDAQYFDAAEELACDRRSFNSVAMELTQAQECARRLSNEFRDVTPQLPWRELRGMRNAIIHEYDAIDEEVLYSTAISDAWELAQMLKPKVEAMAAAFGVKLGKVWDELWQCSSESA</sequence>
<dbReference type="GO" id="GO:0000166">
    <property type="term" value="F:nucleotide binding"/>
    <property type="evidence" value="ECO:0007669"/>
    <property type="project" value="UniProtKB-KW"/>
</dbReference>
<evidence type="ECO:0000313" key="7">
    <source>
        <dbReference type="Proteomes" id="UP001157379"/>
    </source>
</evidence>
<proteinExistence type="predicted"/>
<dbReference type="GO" id="GO:0110001">
    <property type="term" value="C:toxin-antitoxin complex"/>
    <property type="evidence" value="ECO:0007669"/>
    <property type="project" value="InterPro"/>
</dbReference>
<organism evidence="6 7">
    <name type="scientific">Bifidobacterium catenulatum subsp. kashiwanohense</name>
    <dbReference type="NCBI Taxonomy" id="630129"/>
    <lineage>
        <taxon>Bacteria</taxon>
        <taxon>Bacillati</taxon>
        <taxon>Actinomycetota</taxon>
        <taxon>Actinomycetes</taxon>
        <taxon>Bifidobacteriales</taxon>
        <taxon>Bifidobacteriaceae</taxon>
        <taxon>Bifidobacterium</taxon>
    </lineage>
</organism>
<evidence type="ECO:0000256" key="2">
    <source>
        <dbReference type="ARBA" id="ARBA00022649"/>
    </source>
</evidence>
<keyword evidence="5" id="KW-0378">Hydrolase</keyword>
<comment type="caution">
    <text evidence="6">The sequence shown here is derived from an EMBL/GenBank/DDBJ whole genome shotgun (WGS) entry which is preliminary data.</text>
</comment>
<dbReference type="AlphaFoldDB" id="A0AAJ1P9Z2"/>
<evidence type="ECO:0000256" key="4">
    <source>
        <dbReference type="ARBA" id="ARBA00022741"/>
    </source>
</evidence>
<keyword evidence="2" id="KW-1277">Toxin-antitoxin system</keyword>
<reference evidence="6" key="2">
    <citation type="submission" date="2023-04" db="EMBL/GenBank/DDBJ databases">
        <authorList>
            <person name="Orihara K."/>
        </authorList>
    </citation>
    <scope>NUCLEOTIDE SEQUENCE</scope>
    <source>
        <strain evidence="6">YIT 13057</strain>
    </source>
</reference>
<accession>A0AAJ1P9Z2</accession>
<dbReference type="Proteomes" id="UP001157379">
    <property type="component" value="Unassembled WGS sequence"/>
</dbReference>
<dbReference type="InterPro" id="IPR008201">
    <property type="entry name" value="HepT-like"/>
</dbReference>
<dbReference type="EMBL" id="JAOPMD010000007">
    <property type="protein sequence ID" value="MDH7899361.1"/>
    <property type="molecule type" value="Genomic_DNA"/>
</dbReference>
<evidence type="ECO:0000256" key="1">
    <source>
        <dbReference type="ARBA" id="ARBA00022553"/>
    </source>
</evidence>
<dbReference type="GO" id="GO:0004540">
    <property type="term" value="F:RNA nuclease activity"/>
    <property type="evidence" value="ECO:0007669"/>
    <property type="project" value="InterPro"/>
</dbReference>
<dbReference type="GO" id="GO:0016787">
    <property type="term" value="F:hydrolase activity"/>
    <property type="evidence" value="ECO:0007669"/>
    <property type="project" value="UniProtKB-KW"/>
</dbReference>
<dbReference type="RefSeq" id="WP_128832368.1">
    <property type="nucleotide sequence ID" value="NZ_JAOPLX010000006.1"/>
</dbReference>
<protein>
    <submittedName>
        <fullName evidence="6">DUF86 domain-containing protein</fullName>
    </submittedName>
</protein>
<reference evidence="6" key="1">
    <citation type="journal article" date="2023" name="Gut Microbes">
        <title>Characterization of Bifidobacterium kashiwanohense that utilizes both milk- and plant-derived oligosaccharides.</title>
        <authorList>
            <person name="Orihara K."/>
            <person name="Yahagi K."/>
            <person name="Saito Y."/>
            <person name="Watanabe Y."/>
            <person name="Sasai T."/>
            <person name="Hara T."/>
            <person name="Tsukuda N."/>
            <person name="Oki K."/>
            <person name="Fujimoto J."/>
            <person name="Matsuki T."/>
        </authorList>
    </citation>
    <scope>NUCLEOTIDE SEQUENCE</scope>
    <source>
        <strain evidence="6">YIT 13057</strain>
    </source>
</reference>